<comment type="subcellular location">
    <subcellularLocation>
        <location evidence="1">Nucleus</location>
    </subcellularLocation>
</comment>
<gene>
    <name evidence="13" type="ORF">B0A55_00493</name>
</gene>
<dbReference type="PANTHER" id="PTHR10445:SF0">
    <property type="entry name" value="GENERAL TRANSCRIPTION FACTOR IIF SUBUNIT 2"/>
    <property type="match status" value="1"/>
</dbReference>
<dbReference type="PANTHER" id="PTHR10445">
    <property type="entry name" value="GENERAL TRANSCRIPTION FACTOR IIF SUBUNIT 2"/>
    <property type="match status" value="1"/>
</dbReference>
<evidence type="ECO:0000256" key="5">
    <source>
        <dbReference type="ARBA" id="ARBA00023125"/>
    </source>
</evidence>
<feature type="compositionally biased region" description="Basic and acidic residues" evidence="10">
    <location>
        <begin position="387"/>
        <end position="396"/>
    </location>
</feature>
<accession>A0A4U0Y306</accession>
<dbReference type="InterPro" id="IPR036390">
    <property type="entry name" value="WH_DNA-bd_sf"/>
</dbReference>
<keyword evidence="4" id="KW-0805">Transcription regulation</keyword>
<dbReference type="GO" id="GO:0005674">
    <property type="term" value="C:transcription factor TFIIF complex"/>
    <property type="evidence" value="ECO:0007669"/>
    <property type="project" value="InterPro"/>
</dbReference>
<evidence type="ECO:0000256" key="3">
    <source>
        <dbReference type="ARBA" id="ARBA00021453"/>
    </source>
</evidence>
<comment type="caution">
    <text evidence="13">The sequence shown here is derived from an EMBL/GenBank/DDBJ whole genome shotgun (WGS) entry which is preliminary data.</text>
</comment>
<feature type="compositionally biased region" description="Polar residues" evidence="10">
    <location>
        <begin position="161"/>
        <end position="172"/>
    </location>
</feature>
<feature type="region of interest" description="Disordered" evidence="10">
    <location>
        <begin position="249"/>
        <end position="271"/>
    </location>
</feature>
<feature type="region of interest" description="Disordered" evidence="10">
    <location>
        <begin position="347"/>
        <end position="396"/>
    </location>
</feature>
<feature type="compositionally biased region" description="Polar residues" evidence="10">
    <location>
        <begin position="141"/>
        <end position="151"/>
    </location>
</feature>
<organism evidence="13 14">
    <name type="scientific">Friedmanniomyces simplex</name>
    <dbReference type="NCBI Taxonomy" id="329884"/>
    <lineage>
        <taxon>Eukaryota</taxon>
        <taxon>Fungi</taxon>
        <taxon>Dikarya</taxon>
        <taxon>Ascomycota</taxon>
        <taxon>Pezizomycotina</taxon>
        <taxon>Dothideomycetes</taxon>
        <taxon>Dothideomycetidae</taxon>
        <taxon>Mycosphaerellales</taxon>
        <taxon>Teratosphaeriaceae</taxon>
        <taxon>Friedmanniomyces</taxon>
    </lineage>
</organism>
<name>A0A4U0Y306_9PEZI</name>
<dbReference type="InterPro" id="IPR040504">
    <property type="entry name" value="TFIIF_beta_N"/>
</dbReference>
<evidence type="ECO:0000313" key="13">
    <source>
        <dbReference type="EMBL" id="TKA83511.1"/>
    </source>
</evidence>
<dbReference type="STRING" id="329884.A0A4U0Y306"/>
<dbReference type="GO" id="GO:0003677">
    <property type="term" value="F:DNA binding"/>
    <property type="evidence" value="ECO:0007669"/>
    <property type="project" value="UniProtKB-KW"/>
</dbReference>
<keyword evidence="14" id="KW-1185">Reference proteome</keyword>
<keyword evidence="5" id="KW-0238">DNA-binding</keyword>
<protein>
    <recommendedName>
        <fullName evidence="3">Transcription initiation factor IIF subunit beta</fullName>
    </recommendedName>
    <alternativeName>
        <fullName evidence="9">TFIIF medium subunit</fullName>
    </alternativeName>
    <alternativeName>
        <fullName evidence="8">TFIIF-beta</fullName>
    </alternativeName>
</protein>
<evidence type="ECO:0000256" key="4">
    <source>
        <dbReference type="ARBA" id="ARBA00023015"/>
    </source>
</evidence>
<reference evidence="13 14" key="1">
    <citation type="submission" date="2017-03" db="EMBL/GenBank/DDBJ databases">
        <title>Genomes of endolithic fungi from Antarctica.</title>
        <authorList>
            <person name="Coleine C."/>
            <person name="Masonjones S."/>
            <person name="Stajich J.E."/>
        </authorList>
    </citation>
    <scope>NUCLEOTIDE SEQUENCE [LARGE SCALE GENOMIC DNA]</scope>
    <source>
        <strain evidence="13 14">CCFEE 5184</strain>
    </source>
</reference>
<dbReference type="Pfam" id="PF17683">
    <property type="entry name" value="TFIIF_beta_N"/>
    <property type="match status" value="1"/>
</dbReference>
<dbReference type="EMBL" id="NAJQ01000007">
    <property type="protein sequence ID" value="TKA83511.1"/>
    <property type="molecule type" value="Genomic_DNA"/>
</dbReference>
<feature type="region of interest" description="Disordered" evidence="10">
    <location>
        <begin position="132"/>
        <end position="188"/>
    </location>
</feature>
<feature type="domain" description="TFIIF beta subunit N-terminal" evidence="12">
    <location>
        <begin position="43"/>
        <end position="198"/>
    </location>
</feature>
<dbReference type="AlphaFoldDB" id="A0A4U0Y306"/>
<evidence type="ECO:0000256" key="8">
    <source>
        <dbReference type="ARBA" id="ARBA00081473"/>
    </source>
</evidence>
<dbReference type="Proteomes" id="UP000309340">
    <property type="component" value="Unassembled WGS sequence"/>
</dbReference>
<proteinExistence type="inferred from homology"/>
<evidence type="ECO:0000256" key="1">
    <source>
        <dbReference type="ARBA" id="ARBA00004123"/>
    </source>
</evidence>
<dbReference type="GO" id="GO:0006367">
    <property type="term" value="P:transcription initiation at RNA polymerase II promoter"/>
    <property type="evidence" value="ECO:0007669"/>
    <property type="project" value="InterPro"/>
</dbReference>
<dbReference type="Gene3D" id="1.10.10.10">
    <property type="entry name" value="Winged helix-like DNA-binding domain superfamily/Winged helix DNA-binding domain"/>
    <property type="match status" value="1"/>
</dbReference>
<evidence type="ECO:0000313" key="14">
    <source>
        <dbReference type="Proteomes" id="UP000309340"/>
    </source>
</evidence>
<evidence type="ECO:0000256" key="7">
    <source>
        <dbReference type="ARBA" id="ARBA00023242"/>
    </source>
</evidence>
<keyword evidence="6" id="KW-0804">Transcription</keyword>
<evidence type="ECO:0000256" key="9">
    <source>
        <dbReference type="ARBA" id="ARBA00081863"/>
    </source>
</evidence>
<dbReference type="InterPro" id="IPR003196">
    <property type="entry name" value="TFIIF_beta"/>
</dbReference>
<feature type="region of interest" description="Disordered" evidence="10">
    <location>
        <begin position="1"/>
        <end position="21"/>
    </location>
</feature>
<evidence type="ECO:0000256" key="6">
    <source>
        <dbReference type="ARBA" id="ARBA00023163"/>
    </source>
</evidence>
<dbReference type="InterPro" id="IPR011039">
    <property type="entry name" value="TFIIF_interaction"/>
</dbReference>
<dbReference type="CDD" id="cd07980">
    <property type="entry name" value="TFIIF_beta"/>
    <property type="match status" value="1"/>
</dbReference>
<evidence type="ECO:0000259" key="12">
    <source>
        <dbReference type="Pfam" id="PF17683"/>
    </source>
</evidence>
<dbReference type="Pfam" id="PF02270">
    <property type="entry name" value="TFIIF_beta"/>
    <property type="match status" value="1"/>
</dbReference>
<feature type="domain" description="TFIIF beta subunit HTH" evidence="11">
    <location>
        <begin position="273"/>
        <end position="337"/>
    </location>
</feature>
<evidence type="ECO:0000256" key="10">
    <source>
        <dbReference type="SAM" id="MobiDB-lite"/>
    </source>
</evidence>
<dbReference type="InterPro" id="IPR040450">
    <property type="entry name" value="TFIIF_beta_HTH"/>
</dbReference>
<feature type="compositionally biased region" description="Acidic residues" evidence="10">
    <location>
        <begin position="372"/>
        <end position="385"/>
    </location>
</feature>
<evidence type="ECO:0000256" key="2">
    <source>
        <dbReference type="ARBA" id="ARBA00009543"/>
    </source>
</evidence>
<feature type="compositionally biased region" description="Basic and acidic residues" evidence="10">
    <location>
        <begin position="347"/>
        <end position="357"/>
    </location>
</feature>
<comment type="similarity">
    <text evidence="2">Belongs to the TFIIF beta subunit family.</text>
</comment>
<dbReference type="FunFam" id="1.10.10.10:FF:000035">
    <property type="entry name" value="General transcription factor IIF subunit 2"/>
    <property type="match status" value="1"/>
</dbReference>
<dbReference type="SUPFAM" id="SSF50916">
    <property type="entry name" value="Rap30/74 interaction domains"/>
    <property type="match status" value="1"/>
</dbReference>
<dbReference type="InterPro" id="IPR036388">
    <property type="entry name" value="WH-like_DNA-bd_sf"/>
</dbReference>
<sequence length="396" mass="43640">MDTVKAEIKPEIKTDPSSTTTKGLADIEAYEDDIDTSFPDPAAQAWLVKVPEDLWKAWAEVYKDAPDDTPIEVGKMRIYHQPPEEQADTKKQKIQIRLHQNVPQLQGVGKQYNVAVTTSDYSNVVVFSEKDLPGHKPQPFGRSNRQANSKPTGIPSRDQRYGNTTNTTSNKYGRSRSAIPKQTSLAPRIQHEASATPVMNADYEASFARTWAAHMAPKSHTTYLGAVDRGMHPGLSSNLNTFSSFGLSARPGKGNKRGTANGAAAGRSKDKNVRVSKPELLDALQGCFRRYRYWPLKALRIELRQPEAWIKEVLEEVAVLVRSGDFAMNYTLREDMKAIVLGEEGEGNREEMARVETDGEGYGEDGSGVEGTGDDMDDGDDDLGGFEDVKMEGGAL</sequence>
<dbReference type="OrthoDB" id="26094at2759"/>
<dbReference type="SUPFAM" id="SSF46785">
    <property type="entry name" value="Winged helix' DNA-binding domain"/>
    <property type="match status" value="1"/>
</dbReference>
<feature type="compositionally biased region" description="Basic and acidic residues" evidence="10">
    <location>
        <begin position="1"/>
        <end position="14"/>
    </location>
</feature>
<evidence type="ECO:0000259" key="11">
    <source>
        <dbReference type="Pfam" id="PF02270"/>
    </source>
</evidence>
<keyword evidence="7" id="KW-0539">Nucleus</keyword>